<keyword evidence="6" id="KW-1185">Reference proteome</keyword>
<evidence type="ECO:0000313" key="6">
    <source>
        <dbReference type="Proteomes" id="UP000050794"/>
    </source>
</evidence>
<evidence type="ECO:0000256" key="2">
    <source>
        <dbReference type="ARBA" id="ARBA00007560"/>
    </source>
</evidence>
<dbReference type="GO" id="GO:0003682">
    <property type="term" value="F:chromatin binding"/>
    <property type="evidence" value="ECO:0007669"/>
    <property type="project" value="TreeGrafter"/>
</dbReference>
<protein>
    <recommendedName>
        <fullName evidence="3">RNA polymerase II-associated factor 1 homolog</fullName>
    </recommendedName>
</protein>
<reference evidence="5 6" key="2">
    <citation type="submission" date="2018-11" db="EMBL/GenBank/DDBJ databases">
        <authorList>
            <consortium name="Pathogen Informatics"/>
        </authorList>
    </citation>
    <scope>NUCLEOTIDE SEQUENCE [LARGE SCALE GENOMIC DNA]</scope>
</reference>
<dbReference type="EMBL" id="UYWY01028038">
    <property type="protein sequence ID" value="VDM51351.1"/>
    <property type="molecule type" value="Genomic_DNA"/>
</dbReference>
<accession>A0A183VH10</accession>
<evidence type="ECO:0000256" key="4">
    <source>
        <dbReference type="ARBA" id="ARBA00023242"/>
    </source>
</evidence>
<reference evidence="7" key="1">
    <citation type="submission" date="2016-06" db="UniProtKB">
        <authorList>
            <consortium name="WormBaseParasite"/>
        </authorList>
    </citation>
    <scope>IDENTIFICATION</scope>
</reference>
<sequence>MVPWMRKTEYISSEFTRFGVSNERQETKVGYSIKKKFQNEVIYRDRASQIAAINKTFDEAAKPVVHHPTKKGVTAVEELYLLPDFENWKHPFALVVFDGDPVPQNEKTDPGTLMSQALIR</sequence>
<dbReference type="GO" id="GO:0000993">
    <property type="term" value="F:RNA polymerase II complex binding"/>
    <property type="evidence" value="ECO:0007669"/>
    <property type="project" value="TreeGrafter"/>
</dbReference>
<keyword evidence="4" id="KW-0539">Nucleus</keyword>
<dbReference type="Proteomes" id="UP000050794">
    <property type="component" value="Unassembled WGS sequence"/>
</dbReference>
<dbReference type="AlphaFoldDB" id="A0A183VH10"/>
<evidence type="ECO:0000313" key="7">
    <source>
        <dbReference type="WBParaSite" id="TCNE_0002003401-mRNA-1"/>
    </source>
</evidence>
<dbReference type="Pfam" id="PF03985">
    <property type="entry name" value="Paf1"/>
    <property type="match status" value="1"/>
</dbReference>
<evidence type="ECO:0000256" key="3">
    <source>
        <dbReference type="ARBA" id="ARBA00020462"/>
    </source>
</evidence>
<dbReference type="PANTHER" id="PTHR23188">
    <property type="entry name" value="RNA POLYMERASE II-ASSOCIATED FACTOR 1 HOMOLOG"/>
    <property type="match status" value="1"/>
</dbReference>
<dbReference type="PANTHER" id="PTHR23188:SF12">
    <property type="entry name" value="RNA POLYMERASE II-ASSOCIATED FACTOR 1 HOMOLOG"/>
    <property type="match status" value="1"/>
</dbReference>
<evidence type="ECO:0000313" key="5">
    <source>
        <dbReference type="EMBL" id="VDM51351.1"/>
    </source>
</evidence>
<dbReference type="GO" id="GO:0016593">
    <property type="term" value="C:Cdc73/Paf1 complex"/>
    <property type="evidence" value="ECO:0007669"/>
    <property type="project" value="InterPro"/>
</dbReference>
<gene>
    <name evidence="5" type="ORF">TCNE_LOCUS20030</name>
</gene>
<name>A0A183VH10_TOXCA</name>
<proteinExistence type="inferred from homology"/>
<organism evidence="6 7">
    <name type="scientific">Toxocara canis</name>
    <name type="common">Canine roundworm</name>
    <dbReference type="NCBI Taxonomy" id="6265"/>
    <lineage>
        <taxon>Eukaryota</taxon>
        <taxon>Metazoa</taxon>
        <taxon>Ecdysozoa</taxon>
        <taxon>Nematoda</taxon>
        <taxon>Chromadorea</taxon>
        <taxon>Rhabditida</taxon>
        <taxon>Spirurina</taxon>
        <taxon>Ascaridomorpha</taxon>
        <taxon>Ascaridoidea</taxon>
        <taxon>Toxocaridae</taxon>
        <taxon>Toxocara</taxon>
    </lineage>
</organism>
<dbReference type="GO" id="GO:0006368">
    <property type="term" value="P:transcription elongation by RNA polymerase II"/>
    <property type="evidence" value="ECO:0007669"/>
    <property type="project" value="InterPro"/>
</dbReference>
<evidence type="ECO:0000256" key="1">
    <source>
        <dbReference type="ARBA" id="ARBA00004123"/>
    </source>
</evidence>
<dbReference type="InterPro" id="IPR007133">
    <property type="entry name" value="RNA_pol_II-assoc_Paf1"/>
</dbReference>
<dbReference type="WBParaSite" id="TCNE_0002003401-mRNA-1">
    <property type="protein sequence ID" value="TCNE_0002003401-mRNA-1"/>
    <property type="gene ID" value="TCNE_0002003401"/>
</dbReference>
<comment type="similarity">
    <text evidence="2">Belongs to the PAF1 family.</text>
</comment>
<comment type="subcellular location">
    <subcellularLocation>
        <location evidence="1">Nucleus</location>
    </subcellularLocation>
</comment>